<keyword evidence="4" id="KW-1185">Reference proteome</keyword>
<dbReference type="PANTHER" id="PTHR43861">
    <property type="entry name" value="TRANS-ACONITATE 2-METHYLTRANSFERASE-RELATED"/>
    <property type="match status" value="1"/>
</dbReference>
<dbReference type="Proteomes" id="UP000317344">
    <property type="component" value="Chromosome"/>
</dbReference>
<dbReference type="AlphaFoldDB" id="A0A516X5Y2"/>
<dbReference type="KEGG" id="toy:FO059_15600"/>
<protein>
    <submittedName>
        <fullName evidence="3">Methyltransferase domain-containing protein</fullName>
    </submittedName>
</protein>
<dbReference type="Pfam" id="PF13649">
    <property type="entry name" value="Methyltransf_25"/>
    <property type="match status" value="1"/>
</dbReference>
<evidence type="ECO:0000313" key="4">
    <source>
        <dbReference type="Proteomes" id="UP000317344"/>
    </source>
</evidence>
<keyword evidence="3" id="KW-0489">Methyltransferase</keyword>
<dbReference type="PANTHER" id="PTHR43861:SF3">
    <property type="entry name" value="PUTATIVE (AFU_ORTHOLOGUE AFUA_2G14390)-RELATED"/>
    <property type="match status" value="1"/>
</dbReference>
<dbReference type="InterPro" id="IPR029063">
    <property type="entry name" value="SAM-dependent_MTases_sf"/>
</dbReference>
<reference evidence="3 4" key="2">
    <citation type="submission" date="2019-07" db="EMBL/GenBank/DDBJ databases">
        <authorList>
            <person name="Huang Y."/>
        </authorList>
    </citation>
    <scope>NUCLEOTIDE SEQUENCE [LARGE SCALE GENOMIC DNA]</scope>
    <source>
        <strain evidence="3 4">HY188</strain>
    </source>
</reference>
<reference evidence="3 4" key="1">
    <citation type="submission" date="2019-07" db="EMBL/GenBank/DDBJ databases">
        <title>Tomitella cavernea sp. nov., an actinomycete isolated from soil.</title>
        <authorList>
            <person name="Cheng J."/>
        </authorList>
    </citation>
    <scope>NUCLEOTIDE SEQUENCE [LARGE SCALE GENOMIC DNA]</scope>
    <source>
        <strain evidence="3 4">HY188</strain>
    </source>
</reference>
<dbReference type="EMBL" id="CP041765">
    <property type="protein sequence ID" value="QDQ98485.1"/>
    <property type="molecule type" value="Genomic_DNA"/>
</dbReference>
<keyword evidence="1 3" id="KW-0808">Transferase</keyword>
<evidence type="ECO:0000313" key="3">
    <source>
        <dbReference type="EMBL" id="QDQ98485.1"/>
    </source>
</evidence>
<evidence type="ECO:0000256" key="1">
    <source>
        <dbReference type="ARBA" id="ARBA00022679"/>
    </source>
</evidence>
<accession>A0A516X5Y2</accession>
<dbReference type="SUPFAM" id="SSF53335">
    <property type="entry name" value="S-adenosyl-L-methionine-dependent methyltransferases"/>
    <property type="match status" value="1"/>
</dbReference>
<dbReference type="OrthoDB" id="9786503at2"/>
<gene>
    <name evidence="3" type="ORF">FO059_15600</name>
</gene>
<dbReference type="Gene3D" id="3.40.50.150">
    <property type="entry name" value="Vaccinia Virus protein VP39"/>
    <property type="match status" value="1"/>
</dbReference>
<dbReference type="GO" id="GO:0032259">
    <property type="term" value="P:methylation"/>
    <property type="evidence" value="ECO:0007669"/>
    <property type="project" value="UniProtKB-KW"/>
</dbReference>
<sequence length="198" mass="21207">MDAHEWDDRYSAQELVWGAPPNEVVVELATGLPAGRAVDLGCGEGRNALWLATRGWAVEGIDFSGVALDKARRIAAAAPAAVAERLTWTEADLTTADLGTGVDLMLVGYIHLPSDERPRLLRRTQDALAPGGALLVLGHHSRNIDEGVGGPQDPDILFTPDDITALLDEDMQVGFARELFRETSGGTAIDTLVFARKP</sequence>
<proteinExistence type="predicted"/>
<dbReference type="InterPro" id="IPR041698">
    <property type="entry name" value="Methyltransf_25"/>
</dbReference>
<dbReference type="CDD" id="cd02440">
    <property type="entry name" value="AdoMet_MTases"/>
    <property type="match status" value="1"/>
</dbReference>
<dbReference type="GO" id="GO:0008168">
    <property type="term" value="F:methyltransferase activity"/>
    <property type="evidence" value="ECO:0007669"/>
    <property type="project" value="UniProtKB-KW"/>
</dbReference>
<organism evidence="3 4">
    <name type="scientific">Tomitella fengzijianii</name>
    <dbReference type="NCBI Taxonomy" id="2597660"/>
    <lineage>
        <taxon>Bacteria</taxon>
        <taxon>Bacillati</taxon>
        <taxon>Actinomycetota</taxon>
        <taxon>Actinomycetes</taxon>
        <taxon>Mycobacteriales</taxon>
        <taxon>Tomitella</taxon>
    </lineage>
</organism>
<dbReference type="RefSeq" id="WP_143909890.1">
    <property type="nucleotide sequence ID" value="NZ_CP041765.1"/>
</dbReference>
<feature type="domain" description="Methyltransferase" evidence="2">
    <location>
        <begin position="38"/>
        <end position="132"/>
    </location>
</feature>
<name>A0A516X5Y2_9ACTN</name>
<evidence type="ECO:0000259" key="2">
    <source>
        <dbReference type="Pfam" id="PF13649"/>
    </source>
</evidence>